<evidence type="ECO:0000313" key="1">
    <source>
        <dbReference type="EMBL" id="ASM75902.1"/>
    </source>
</evidence>
<dbReference type="AlphaFoldDB" id="A0A221KEA8"/>
<dbReference type="EMBL" id="CP022423">
    <property type="protein sequence ID" value="ASM75902.1"/>
    <property type="molecule type" value="Genomic_DNA"/>
</dbReference>
<dbReference type="KEGG" id="vff:VITFI_CDS1074"/>
<gene>
    <name evidence="1" type="ORF">VITFI_CDS0123</name>
    <name evidence="2" type="ORF">VITFI_CDS0645</name>
    <name evidence="3" type="ORF">VITFI_CDS1074</name>
    <name evidence="4" type="ORF">VITFI_CDS1521</name>
</gene>
<evidence type="ECO:0000313" key="4">
    <source>
        <dbReference type="EMBL" id="ASM77299.1"/>
    </source>
</evidence>
<dbReference type="KEGG" id="vff:VITFI_CDS0645"/>
<evidence type="ECO:0000313" key="2">
    <source>
        <dbReference type="EMBL" id="ASM76424.1"/>
    </source>
</evidence>
<evidence type="ECO:0000313" key="5">
    <source>
        <dbReference type="Proteomes" id="UP000199729"/>
    </source>
</evidence>
<accession>A0A221KEA8</accession>
<sequence>MTHPTEPINVYSVLWRARVNRVDEPLARTLWAFAELNENFSAETVRLILRQRAAAQLNVPGWALQLSDVQDARAMHTRRAGDGTAWLSPTRCWLEVGTPGTPWEFISPDRALLCFTSNVTHQMFTELLHDVGRDDA</sequence>
<dbReference type="EMBL" id="CP022423">
    <property type="protein sequence ID" value="ASM77299.1"/>
    <property type="molecule type" value="Genomic_DNA"/>
</dbReference>
<reference evidence="4 5" key="1">
    <citation type="submission" date="2017-07" db="EMBL/GenBank/DDBJ databases">
        <title>Complete Genome Sequence of the cosmetic ferment Vitreoscilla filiformis (ATCC15551).</title>
        <authorList>
            <person name="Contreras S."/>
            <person name="Sagory-Zalkind P."/>
            <person name="Blanquart H."/>
            <person name="Iltis A."/>
            <person name="Morand S.C."/>
        </authorList>
    </citation>
    <scope>NUCLEOTIDE SEQUENCE [LARGE SCALE GENOMIC DNA]</scope>
    <source>
        <strain evidence="4 5">ATCC 15551</strain>
    </source>
</reference>
<name>A0A221KEA8_VITFI</name>
<keyword evidence="5" id="KW-1185">Reference proteome</keyword>
<proteinExistence type="predicted"/>
<dbReference type="EMBL" id="CP022423">
    <property type="protein sequence ID" value="ASM76424.1"/>
    <property type="molecule type" value="Genomic_DNA"/>
</dbReference>
<dbReference type="KEGG" id="vff:VITFI_CDS1521"/>
<organism evidence="4 5">
    <name type="scientific">Vitreoscilla filiformis</name>
    <dbReference type="NCBI Taxonomy" id="63"/>
    <lineage>
        <taxon>Bacteria</taxon>
        <taxon>Pseudomonadati</taxon>
        <taxon>Pseudomonadota</taxon>
        <taxon>Betaproteobacteria</taxon>
        <taxon>Neisseriales</taxon>
        <taxon>Neisseriaceae</taxon>
        <taxon>Vitreoscilla</taxon>
    </lineage>
</organism>
<dbReference type="EMBL" id="CP022423">
    <property type="protein sequence ID" value="ASM76852.1"/>
    <property type="molecule type" value="Genomic_DNA"/>
</dbReference>
<dbReference type="KEGG" id="vff:VITFI_CDS0123"/>
<protein>
    <submittedName>
        <fullName evidence="4">Uncharacterized protein</fullName>
    </submittedName>
</protein>
<evidence type="ECO:0000313" key="3">
    <source>
        <dbReference type="EMBL" id="ASM76852.1"/>
    </source>
</evidence>
<dbReference type="Proteomes" id="UP000199729">
    <property type="component" value="Chromosome"/>
</dbReference>
<dbReference type="RefSeq" id="WP_089415359.1">
    <property type="nucleotide sequence ID" value="NZ_CP022423.1"/>
</dbReference>